<keyword evidence="1" id="KW-0472">Membrane</keyword>
<dbReference type="Pfam" id="PF00892">
    <property type="entry name" value="EamA"/>
    <property type="match status" value="1"/>
</dbReference>
<dbReference type="InterPro" id="IPR037185">
    <property type="entry name" value="EmrE-like"/>
</dbReference>
<keyword evidence="1" id="KW-0812">Transmembrane</keyword>
<dbReference type="AlphaFoldDB" id="Q2Y5P7"/>
<dbReference type="EMBL" id="CP000103">
    <property type="protein sequence ID" value="ABB75924.1"/>
    <property type="molecule type" value="Genomic_DNA"/>
</dbReference>
<dbReference type="GO" id="GO:0016020">
    <property type="term" value="C:membrane"/>
    <property type="evidence" value="ECO:0007669"/>
    <property type="project" value="InterPro"/>
</dbReference>
<feature type="transmembrane region" description="Helical" evidence="1">
    <location>
        <begin position="34"/>
        <end position="54"/>
    </location>
</feature>
<evidence type="ECO:0000259" key="2">
    <source>
        <dbReference type="Pfam" id="PF00892"/>
    </source>
</evidence>
<keyword evidence="5" id="KW-1185">Reference proteome</keyword>
<name>Q2Y5P7_NITMU</name>
<evidence type="ECO:0000256" key="1">
    <source>
        <dbReference type="SAM" id="Phobius"/>
    </source>
</evidence>
<dbReference type="KEGG" id="nmu:Nmul_A2637"/>
<reference evidence="4 6" key="4">
    <citation type="submission" date="2016-10" db="EMBL/GenBank/DDBJ databases">
        <authorList>
            <person name="de Groot N.N."/>
        </authorList>
    </citation>
    <scope>NUCLEOTIDE SEQUENCE [LARGE SCALE GENOMIC DNA]</scope>
    <source>
        <strain evidence="4 6">Nl13</strain>
    </source>
</reference>
<feature type="transmembrane region" description="Helical" evidence="1">
    <location>
        <begin position="95"/>
        <end position="115"/>
    </location>
</feature>
<protein>
    <submittedName>
        <fullName evidence="4">Inner membrane transporter RhtA</fullName>
    </submittedName>
</protein>
<organism evidence="3 5">
    <name type="scientific">Nitrosospira multiformis (strain ATCC 25196 / NCIMB 11849 / C 71)</name>
    <dbReference type="NCBI Taxonomy" id="323848"/>
    <lineage>
        <taxon>Bacteria</taxon>
        <taxon>Pseudomonadati</taxon>
        <taxon>Pseudomonadota</taxon>
        <taxon>Betaproteobacteria</taxon>
        <taxon>Nitrosomonadales</taxon>
        <taxon>Nitrosomonadaceae</taxon>
        <taxon>Nitrosospira</taxon>
    </lineage>
</organism>
<evidence type="ECO:0000313" key="4">
    <source>
        <dbReference type="EMBL" id="SEF99412.1"/>
    </source>
</evidence>
<reference evidence="3" key="2">
    <citation type="submission" date="2005-08" db="EMBL/GenBank/DDBJ databases">
        <title>Complete sequence of Chromosome 1 of Nitrosospira multiformis ATCC 25196.</title>
        <authorList>
            <consortium name="US DOE Joint Genome Institute"/>
            <person name="Copeland A."/>
            <person name="Lucas S."/>
            <person name="Lapidus A."/>
            <person name="Barry K."/>
            <person name="Detter J.C."/>
            <person name="Glavina T."/>
            <person name="Hammon N."/>
            <person name="Israni S."/>
            <person name="Pitluck S."/>
            <person name="Chain P."/>
            <person name="Malfatti S."/>
            <person name="Shin M."/>
            <person name="Vergez L."/>
            <person name="Schmutz J."/>
            <person name="Larimer F."/>
            <person name="Land M."/>
            <person name="Hauser L."/>
            <person name="Kyrpides N."/>
            <person name="Lykidis A."/>
            <person name="Richardson P."/>
        </authorList>
    </citation>
    <scope>NUCLEOTIDE SEQUENCE</scope>
    <source>
        <strain evidence="3">ATCC 25196</strain>
    </source>
</reference>
<evidence type="ECO:0000313" key="6">
    <source>
        <dbReference type="Proteomes" id="UP000236751"/>
    </source>
</evidence>
<feature type="transmembrane region" description="Helical" evidence="1">
    <location>
        <begin position="202"/>
        <end position="221"/>
    </location>
</feature>
<reference evidence="5" key="1">
    <citation type="submission" date="2005-08" db="EMBL/GenBank/DDBJ databases">
        <title>Complete sequence of chromosome 1 of Nitrosospira multiformis ATCC 25196.</title>
        <authorList>
            <person name="Copeland A."/>
            <person name="Lucas S."/>
            <person name="Lapidus A."/>
            <person name="Barry K."/>
            <person name="Detter J.C."/>
            <person name="Glavina T."/>
            <person name="Hammon N."/>
            <person name="Israni S."/>
            <person name="Pitluck S."/>
            <person name="Chain P."/>
            <person name="Malfatti S."/>
            <person name="Shin M."/>
            <person name="Vergez L."/>
            <person name="Schmutz J."/>
            <person name="Larimer F."/>
            <person name="Land M."/>
            <person name="Hauser L."/>
            <person name="Kyrpides N."/>
            <person name="Lykidis A."/>
            <person name="Richardson P."/>
        </authorList>
    </citation>
    <scope>NUCLEOTIDE SEQUENCE [LARGE SCALE GENOMIC DNA]</scope>
    <source>
        <strain evidence="5">ATCC 25196 / NCIMB 11849 / C 71</strain>
    </source>
</reference>
<proteinExistence type="predicted"/>
<feature type="transmembrane region" description="Helical" evidence="1">
    <location>
        <begin position="261"/>
        <end position="281"/>
    </location>
</feature>
<feature type="transmembrane region" description="Helical" evidence="1">
    <location>
        <begin position="121"/>
        <end position="139"/>
    </location>
</feature>
<feature type="transmembrane region" description="Helical" evidence="1">
    <location>
        <begin position="171"/>
        <end position="190"/>
    </location>
</feature>
<feature type="domain" description="EamA" evidence="2">
    <location>
        <begin position="172"/>
        <end position="301"/>
    </location>
</feature>
<dbReference type="Proteomes" id="UP000236751">
    <property type="component" value="Unassembled WGS sequence"/>
</dbReference>
<accession>Q2Y5P7</accession>
<dbReference type="SUPFAM" id="SSF103481">
    <property type="entry name" value="Multidrug resistance efflux transporter EmrE"/>
    <property type="match status" value="1"/>
</dbReference>
<evidence type="ECO:0000313" key="5">
    <source>
        <dbReference type="Proteomes" id="UP000002718"/>
    </source>
</evidence>
<dbReference type="STRING" id="323848.Nmul_A2637"/>
<dbReference type="Proteomes" id="UP000002718">
    <property type="component" value="Chromosome"/>
</dbReference>
<dbReference type="eggNOG" id="COG5006">
    <property type="taxonomic scope" value="Bacteria"/>
</dbReference>
<gene>
    <name evidence="3" type="ordered locus">Nmul_A2637</name>
    <name evidence="4" type="ORF">SAMN05216403_12030</name>
</gene>
<dbReference type="HOGENOM" id="CLU_057295_0_1_4"/>
<feature type="transmembrane region" description="Helical" evidence="1">
    <location>
        <begin position="227"/>
        <end position="249"/>
    </location>
</feature>
<dbReference type="InterPro" id="IPR000620">
    <property type="entry name" value="EamA_dom"/>
</dbReference>
<keyword evidence="1" id="KW-1133">Transmembrane helix</keyword>
<dbReference type="EMBL" id="FNVK01000020">
    <property type="protein sequence ID" value="SEF99412.1"/>
    <property type="molecule type" value="Genomic_DNA"/>
</dbReference>
<feature type="transmembrane region" description="Helical" evidence="1">
    <location>
        <begin position="146"/>
        <end position="165"/>
    </location>
</feature>
<feature type="transmembrane region" description="Helical" evidence="1">
    <location>
        <begin position="287"/>
        <end position="311"/>
    </location>
</feature>
<reference evidence="3 5" key="3">
    <citation type="journal article" date="2008" name="Appl. Environ. Microbiol.">
        <title>Complete genome sequence of Nitrosospira multiformis, an ammonia-oxidizing bacterium from the soil environment.</title>
        <authorList>
            <person name="Norton J.M."/>
            <person name="Klotz M.G."/>
            <person name="Stein L.Y."/>
            <person name="Arp D.J."/>
            <person name="Bottomley P.J."/>
            <person name="Chain P.S."/>
            <person name="Hauser L.J."/>
            <person name="Land M.L."/>
            <person name="Larimer F.W."/>
            <person name="Shin M.W."/>
            <person name="Starkenburg S.R."/>
        </authorList>
    </citation>
    <scope>NUCLEOTIDE SEQUENCE [LARGE SCALE GENOMIC DNA]</scope>
    <source>
        <strain evidence="3">ATCC 25196</strain>
        <strain evidence="5">ATCC 25196 / NCIMB 11849 / C 71</strain>
    </source>
</reference>
<sequence>MLQAGRPSLTILAQFNIRRVCSGETLRAMMDQKVAFAGLAIVVAQLSTNLGAALGKSLFPLVGPEGVAALRTGISALVLLAISRPWGIAFTKRQTTFLALYGLALGGMNLLIYLAIERLPIGVAIAIEISGPLSVVLLTSRSIRDFFWFALAVMSLLMLMPWPGSQARLDPFGIAFAFGAAGCWALYILFGKRASELGSKTAVALGTSIACTVTLPFGIVMAGEKLLVSPVLWLGLVVALLSSAIPYMLEMKALERLSSRMFGVIISSAPAIGALAGYLILGEQLTLVQWLAVATMISASVGCTLTAAPAVTRPIGKALI</sequence>
<feature type="transmembrane region" description="Helical" evidence="1">
    <location>
        <begin position="66"/>
        <end position="83"/>
    </location>
</feature>
<evidence type="ECO:0000313" key="3">
    <source>
        <dbReference type="EMBL" id="ABB75924.1"/>
    </source>
</evidence>